<dbReference type="GO" id="GO:0016788">
    <property type="term" value="F:hydrolase activity, acting on ester bonds"/>
    <property type="evidence" value="ECO:0007669"/>
    <property type="project" value="InterPro"/>
</dbReference>
<proteinExistence type="predicted"/>
<evidence type="ECO:0000313" key="2">
    <source>
        <dbReference type="EMBL" id="QCT07777.1"/>
    </source>
</evidence>
<evidence type="ECO:0000259" key="1">
    <source>
        <dbReference type="Pfam" id="PF00882"/>
    </source>
</evidence>
<dbReference type="SUPFAM" id="SSF48537">
    <property type="entry name" value="Phospholipase C/P1 nuclease"/>
    <property type="match status" value="1"/>
</dbReference>
<reference evidence="2 3" key="1">
    <citation type="submission" date="2019-04" db="EMBL/GenBank/DDBJ databases">
        <authorList>
            <person name="Embree M."/>
            <person name="Gaffney J.R."/>
        </authorList>
    </citation>
    <scope>NUCLEOTIDE SEQUENCE [LARGE SCALE GENOMIC DNA]</scope>
    <source>
        <strain evidence="2 3">JE7A12</strain>
    </source>
</reference>
<keyword evidence="3" id="KW-1185">Reference proteome</keyword>
<gene>
    <name evidence="2" type="ORF">E5Z56_10605</name>
</gene>
<dbReference type="Proteomes" id="UP000301475">
    <property type="component" value="Chromosome"/>
</dbReference>
<feature type="domain" description="Phospholipase C/D" evidence="1">
    <location>
        <begin position="6"/>
        <end position="141"/>
    </location>
</feature>
<organism evidence="2 3">
    <name type="scientific">Ruminococcus bovis</name>
    <dbReference type="NCBI Taxonomy" id="2564099"/>
    <lineage>
        <taxon>Bacteria</taxon>
        <taxon>Bacillati</taxon>
        <taxon>Bacillota</taxon>
        <taxon>Clostridia</taxon>
        <taxon>Eubacteriales</taxon>
        <taxon>Oscillospiraceae</taxon>
        <taxon>Ruminococcus</taxon>
    </lineage>
</organism>
<accession>A0A4P8XXJ4</accession>
<dbReference type="EMBL" id="CP039381">
    <property type="protein sequence ID" value="QCT07777.1"/>
    <property type="molecule type" value="Genomic_DNA"/>
</dbReference>
<dbReference type="InterPro" id="IPR008947">
    <property type="entry name" value="PLipase_C/P1_nuclease_dom_sf"/>
</dbReference>
<dbReference type="KEGG" id="ruj:E5Z56_10605"/>
<dbReference type="InterPro" id="IPR029002">
    <property type="entry name" value="PLPC/GPLD1"/>
</dbReference>
<sequence>MKTDDHLLLGKYLLNMKKIKLSPLKEKWFLIGCVEPDYNPFTYIRGSIKHKLLHGHNAPNCKKHIDRIVEKLSSTTISTPYQWFLLGTAVHYIADCFTFAHNEFFTGGMAQHMKYEMLLQPIFHNFVNGLKEPQNKYKTYCFNLSFYHKMYQNENRSFLIDCKYIVSSTEKLLDSLELVKDEVPLLSTQINLVK</sequence>
<dbReference type="AlphaFoldDB" id="A0A4P8XXJ4"/>
<dbReference type="Gene3D" id="1.10.575.10">
    <property type="entry name" value="P1 Nuclease"/>
    <property type="match status" value="1"/>
</dbReference>
<dbReference type="RefSeq" id="WP_138157765.1">
    <property type="nucleotide sequence ID" value="NZ_CP039381.1"/>
</dbReference>
<dbReference type="OrthoDB" id="2878022at2"/>
<protein>
    <recommendedName>
        <fullName evidence="1">Phospholipase C/D domain-containing protein</fullName>
    </recommendedName>
</protein>
<dbReference type="Pfam" id="PF00882">
    <property type="entry name" value="Zn_dep_PLPC"/>
    <property type="match status" value="1"/>
</dbReference>
<name>A0A4P8XXJ4_9FIRM</name>
<evidence type="ECO:0000313" key="3">
    <source>
        <dbReference type="Proteomes" id="UP000301475"/>
    </source>
</evidence>